<gene>
    <name evidence="2" type="ORF">T4C_3636</name>
</gene>
<reference evidence="2 3" key="1">
    <citation type="submission" date="2015-01" db="EMBL/GenBank/DDBJ databases">
        <title>Evolution of Trichinella species and genotypes.</title>
        <authorList>
            <person name="Korhonen P.K."/>
            <person name="Edoardo P."/>
            <person name="Giuseppe L.R."/>
            <person name="Gasser R.B."/>
        </authorList>
    </citation>
    <scope>NUCLEOTIDE SEQUENCE [LARGE SCALE GENOMIC DNA]</scope>
    <source>
        <strain evidence="2">ISS176</strain>
    </source>
</reference>
<sequence length="86" mass="9700">MKLNSSSMNEMNDGSSCKTAKVREDEKKITSSLNALLIKIDCYSSSQQQRRTSMDVWPKQSGSGIWKRNAVLDSDLCPEQGQKMRL</sequence>
<evidence type="ECO:0000256" key="1">
    <source>
        <dbReference type="SAM" id="MobiDB-lite"/>
    </source>
</evidence>
<feature type="compositionally biased region" description="Polar residues" evidence="1">
    <location>
        <begin position="1"/>
        <end position="18"/>
    </location>
</feature>
<dbReference type="EMBL" id="JYDV01000016">
    <property type="protein sequence ID" value="KRZ42138.1"/>
    <property type="molecule type" value="Genomic_DNA"/>
</dbReference>
<name>A0A0V1K4H7_TRIPS</name>
<dbReference type="Proteomes" id="UP000054826">
    <property type="component" value="Unassembled WGS sequence"/>
</dbReference>
<organism evidence="2 3">
    <name type="scientific">Trichinella pseudospiralis</name>
    <name type="common">Parasitic roundworm</name>
    <dbReference type="NCBI Taxonomy" id="6337"/>
    <lineage>
        <taxon>Eukaryota</taxon>
        <taxon>Metazoa</taxon>
        <taxon>Ecdysozoa</taxon>
        <taxon>Nematoda</taxon>
        <taxon>Enoplea</taxon>
        <taxon>Dorylaimia</taxon>
        <taxon>Trichinellida</taxon>
        <taxon>Trichinellidae</taxon>
        <taxon>Trichinella</taxon>
    </lineage>
</organism>
<protein>
    <submittedName>
        <fullName evidence="2">Uncharacterized protein</fullName>
    </submittedName>
</protein>
<comment type="caution">
    <text evidence="2">The sequence shown here is derived from an EMBL/GenBank/DDBJ whole genome shotgun (WGS) entry which is preliminary data.</text>
</comment>
<proteinExistence type="predicted"/>
<evidence type="ECO:0000313" key="3">
    <source>
        <dbReference type="Proteomes" id="UP000054826"/>
    </source>
</evidence>
<feature type="region of interest" description="Disordered" evidence="1">
    <location>
        <begin position="1"/>
        <end position="24"/>
    </location>
</feature>
<dbReference type="AlphaFoldDB" id="A0A0V1K4H7"/>
<evidence type="ECO:0000313" key="2">
    <source>
        <dbReference type="EMBL" id="KRZ42138.1"/>
    </source>
</evidence>
<accession>A0A0V1K4H7</accession>